<evidence type="ECO:0000313" key="2">
    <source>
        <dbReference type="EMBL" id="CBX72840.1"/>
    </source>
</evidence>
<proteinExistence type="predicted"/>
<evidence type="ECO:0000256" key="1">
    <source>
        <dbReference type="SAM" id="Phobius"/>
    </source>
</evidence>
<organism evidence="2">
    <name type="scientific">Yersinia enterocolitica W22703</name>
    <dbReference type="NCBI Taxonomy" id="913028"/>
    <lineage>
        <taxon>Bacteria</taxon>
        <taxon>Pseudomonadati</taxon>
        <taxon>Pseudomonadota</taxon>
        <taxon>Gammaproteobacteria</taxon>
        <taxon>Enterobacterales</taxon>
        <taxon>Yersiniaceae</taxon>
        <taxon>Yersinia</taxon>
    </lineage>
</organism>
<feature type="transmembrane region" description="Helical" evidence="1">
    <location>
        <begin position="12"/>
        <end position="33"/>
    </location>
</feature>
<feature type="transmembrane region" description="Helical" evidence="1">
    <location>
        <begin position="45"/>
        <end position="65"/>
    </location>
</feature>
<name>F4N432_YEREN</name>
<protein>
    <recommendedName>
        <fullName evidence="3">Transmembrane protein</fullName>
    </recommendedName>
</protein>
<gene>
    <name evidence="2" type="ORF">YEW_CE09100</name>
</gene>
<dbReference type="AlphaFoldDB" id="F4N432"/>
<sequence>MANEGIMAGSDFLLPMAAGAVLSWVSYSVVAHLTSKRQISTLRAISWGILGTLLLVLGACAFSAVSAEHSAARKDAVCADNIPECYAKSHYNPVRKCKQVMDMKAAFRHVWQDNEAPVFETYLWHDENAKIVQAFGQQAKAVNGLGMLTPLQYFCIFNANTGEVIAASFE</sequence>
<evidence type="ECO:0008006" key="3">
    <source>
        <dbReference type="Google" id="ProtNLM"/>
    </source>
</evidence>
<dbReference type="EMBL" id="FR718705">
    <property type="protein sequence ID" value="CBX72840.1"/>
    <property type="molecule type" value="Genomic_DNA"/>
</dbReference>
<keyword evidence="1" id="KW-0812">Transmembrane</keyword>
<keyword evidence="1" id="KW-1133">Transmembrane helix</keyword>
<keyword evidence="1" id="KW-0472">Membrane</keyword>
<accession>F4N432</accession>
<reference evidence="2" key="1">
    <citation type="journal article" date="2011" name="BMC Genomics">
        <title>Shotgun sequencing of Yersinia enterocolitica strain W22703 (biotype 2, serotype O:9): genomic evidence for oscillation between invertebrates and mammals.</title>
        <authorList>
            <person name="Fuchs T.M."/>
            <person name="Brandt K."/>
            <person name="Starke M."/>
            <person name="Rattei T."/>
        </authorList>
    </citation>
    <scope>NUCLEOTIDE SEQUENCE</scope>
</reference>